<reference evidence="3" key="1">
    <citation type="submission" date="2017-09" db="EMBL/GenBank/DDBJ databases">
        <title>The Reconstruction of 2,631 Draft Metagenome-Assembled Genomes from the Global Oceans.</title>
        <authorList>
            <person name="Tully B.J."/>
            <person name="Graham E.D."/>
            <person name="Heidelberg J.F."/>
        </authorList>
    </citation>
    <scope>NUCLEOTIDE SEQUENCE [LARGE SCALE GENOMIC DNA]</scope>
</reference>
<dbReference type="AlphaFoldDB" id="A0A2D6YGV9"/>
<organism evidence="2 3">
    <name type="scientific">SAR324 cluster bacterium</name>
    <dbReference type="NCBI Taxonomy" id="2024889"/>
    <lineage>
        <taxon>Bacteria</taxon>
        <taxon>Deltaproteobacteria</taxon>
        <taxon>SAR324 cluster</taxon>
    </lineage>
</organism>
<evidence type="ECO:0000313" key="3">
    <source>
        <dbReference type="Proteomes" id="UP000226525"/>
    </source>
</evidence>
<proteinExistence type="predicted"/>
<feature type="domain" description="Transport-associated OB type 1" evidence="1">
    <location>
        <begin position="7"/>
        <end position="60"/>
    </location>
</feature>
<dbReference type="InterPro" id="IPR005116">
    <property type="entry name" value="Transp-assoc_OB_typ1"/>
</dbReference>
<evidence type="ECO:0000313" key="2">
    <source>
        <dbReference type="EMBL" id="MAH62414.1"/>
    </source>
</evidence>
<dbReference type="Gene3D" id="2.40.50.140">
    <property type="entry name" value="Nucleic acid-binding proteins"/>
    <property type="match status" value="1"/>
</dbReference>
<dbReference type="Pfam" id="PF03459">
    <property type="entry name" value="TOBE"/>
    <property type="match status" value="1"/>
</dbReference>
<dbReference type="EMBL" id="NZEX01000029">
    <property type="protein sequence ID" value="MAH62414.1"/>
    <property type="molecule type" value="Genomic_DNA"/>
</dbReference>
<evidence type="ECO:0000259" key="1">
    <source>
        <dbReference type="Pfam" id="PF03459"/>
    </source>
</evidence>
<comment type="caution">
    <text evidence="2">The sequence shown here is derived from an EMBL/GenBank/DDBJ whole genome shotgun (WGS) entry which is preliminary data.</text>
</comment>
<dbReference type="SUPFAM" id="SSF50331">
    <property type="entry name" value="MOP-like"/>
    <property type="match status" value="1"/>
</dbReference>
<dbReference type="InterPro" id="IPR008995">
    <property type="entry name" value="Mo/tungstate-bd_C_term_dom"/>
</dbReference>
<name>A0A2D6YGV9_9DELT</name>
<accession>A0A2D6YGV9</accession>
<sequence length="71" mass="7830">MSTSSGLWTGKVGVSEHLGSDTFLHVNVEGQKNPLTVRADGDVRLNYGDTIYLNPEEDKIHKFDNNGKGIR</sequence>
<dbReference type="InterPro" id="IPR012340">
    <property type="entry name" value="NA-bd_OB-fold"/>
</dbReference>
<dbReference type="Proteomes" id="UP000226525">
    <property type="component" value="Unassembled WGS sequence"/>
</dbReference>
<gene>
    <name evidence="2" type="ORF">CMN54_02965</name>
</gene>
<protein>
    <recommendedName>
        <fullName evidence="1">Transport-associated OB type 1 domain-containing protein</fullName>
    </recommendedName>
</protein>